<proteinExistence type="predicted"/>
<accession>A0A9P8QAQ6</accession>
<dbReference type="Proteomes" id="UP000774326">
    <property type="component" value="Unassembled WGS sequence"/>
</dbReference>
<gene>
    <name evidence="1" type="ORF">WICPIJ_001476</name>
</gene>
<organism evidence="1 2">
    <name type="scientific">Wickerhamomyces pijperi</name>
    <name type="common">Yeast</name>
    <name type="synonym">Pichia pijperi</name>
    <dbReference type="NCBI Taxonomy" id="599730"/>
    <lineage>
        <taxon>Eukaryota</taxon>
        <taxon>Fungi</taxon>
        <taxon>Dikarya</taxon>
        <taxon>Ascomycota</taxon>
        <taxon>Saccharomycotina</taxon>
        <taxon>Saccharomycetes</taxon>
        <taxon>Phaffomycetales</taxon>
        <taxon>Wickerhamomycetaceae</taxon>
        <taxon>Wickerhamomyces</taxon>
    </lineage>
</organism>
<dbReference type="EMBL" id="JAEUBG010000760">
    <property type="protein sequence ID" value="KAH3687542.1"/>
    <property type="molecule type" value="Genomic_DNA"/>
</dbReference>
<reference evidence="1" key="2">
    <citation type="submission" date="2021-01" db="EMBL/GenBank/DDBJ databases">
        <authorList>
            <person name="Schikora-Tamarit M.A."/>
        </authorList>
    </citation>
    <scope>NUCLEOTIDE SEQUENCE</scope>
    <source>
        <strain evidence="1">CBS2887</strain>
    </source>
</reference>
<name>A0A9P8QAQ6_WICPI</name>
<dbReference type="AlphaFoldDB" id="A0A9P8QAQ6"/>
<sequence>MMYTRPIIVNNLHTSSFKMSSFFKSEAKLSTTLTTLGDFKKACKVCSLDWNKSTRVTSKYFLTSNLMDSSVGDFFSAPNKSAKTPTVDSVFVG</sequence>
<keyword evidence="2" id="KW-1185">Reference proteome</keyword>
<protein>
    <submittedName>
        <fullName evidence="1">Uncharacterized protein</fullName>
    </submittedName>
</protein>
<comment type="caution">
    <text evidence="1">The sequence shown here is derived from an EMBL/GenBank/DDBJ whole genome shotgun (WGS) entry which is preliminary data.</text>
</comment>
<evidence type="ECO:0000313" key="2">
    <source>
        <dbReference type="Proteomes" id="UP000774326"/>
    </source>
</evidence>
<reference evidence="1" key="1">
    <citation type="journal article" date="2021" name="Open Biol.">
        <title>Shared evolutionary footprints suggest mitochondrial oxidative damage underlies multiple complex I losses in fungi.</title>
        <authorList>
            <person name="Schikora-Tamarit M.A."/>
            <person name="Marcet-Houben M."/>
            <person name="Nosek J."/>
            <person name="Gabaldon T."/>
        </authorList>
    </citation>
    <scope>NUCLEOTIDE SEQUENCE</scope>
    <source>
        <strain evidence="1">CBS2887</strain>
    </source>
</reference>
<evidence type="ECO:0000313" key="1">
    <source>
        <dbReference type="EMBL" id="KAH3687542.1"/>
    </source>
</evidence>